<keyword evidence="4" id="KW-1185">Reference proteome</keyword>
<reference evidence="3" key="1">
    <citation type="submission" date="2022-01" db="EMBL/GenBank/DDBJ databases">
        <authorList>
            <person name="King R."/>
        </authorList>
    </citation>
    <scope>NUCLEOTIDE SEQUENCE</scope>
</reference>
<evidence type="ECO:0000256" key="1">
    <source>
        <dbReference type="SAM" id="MobiDB-lite"/>
    </source>
</evidence>
<name>A0A9N9X0C7_9DIPT</name>
<dbReference type="EMBL" id="OU895880">
    <property type="protein sequence ID" value="CAG9810863.1"/>
    <property type="molecule type" value="Genomic_DNA"/>
</dbReference>
<evidence type="ECO:0000313" key="4">
    <source>
        <dbReference type="Proteomes" id="UP001153620"/>
    </source>
</evidence>
<organism evidence="3 4">
    <name type="scientific">Chironomus riparius</name>
    <dbReference type="NCBI Taxonomy" id="315576"/>
    <lineage>
        <taxon>Eukaryota</taxon>
        <taxon>Metazoa</taxon>
        <taxon>Ecdysozoa</taxon>
        <taxon>Arthropoda</taxon>
        <taxon>Hexapoda</taxon>
        <taxon>Insecta</taxon>
        <taxon>Pterygota</taxon>
        <taxon>Neoptera</taxon>
        <taxon>Endopterygota</taxon>
        <taxon>Diptera</taxon>
        <taxon>Nematocera</taxon>
        <taxon>Chironomoidea</taxon>
        <taxon>Chironomidae</taxon>
        <taxon>Chironominae</taxon>
        <taxon>Chironomus</taxon>
    </lineage>
</organism>
<evidence type="ECO:0000313" key="3">
    <source>
        <dbReference type="EMBL" id="CAG9810863.1"/>
    </source>
</evidence>
<dbReference type="Proteomes" id="UP001153620">
    <property type="component" value="Chromosome 4"/>
</dbReference>
<feature type="chain" id="PRO_5040270617" evidence="2">
    <location>
        <begin position="18"/>
        <end position="311"/>
    </location>
</feature>
<feature type="signal peptide" evidence="2">
    <location>
        <begin position="1"/>
        <end position="17"/>
    </location>
</feature>
<keyword evidence="2" id="KW-0732">Signal</keyword>
<reference evidence="3" key="2">
    <citation type="submission" date="2022-10" db="EMBL/GenBank/DDBJ databases">
        <authorList>
            <consortium name="ENA_rothamsted_submissions"/>
            <consortium name="culmorum"/>
            <person name="King R."/>
        </authorList>
    </citation>
    <scope>NUCLEOTIDE SEQUENCE</scope>
</reference>
<protein>
    <submittedName>
        <fullName evidence="3">Uncharacterized protein</fullName>
    </submittedName>
</protein>
<feature type="compositionally biased region" description="Polar residues" evidence="1">
    <location>
        <begin position="242"/>
        <end position="256"/>
    </location>
</feature>
<feature type="region of interest" description="Disordered" evidence="1">
    <location>
        <begin position="242"/>
        <end position="262"/>
    </location>
</feature>
<gene>
    <name evidence="3" type="ORF">CHIRRI_LOCUS13675</name>
</gene>
<sequence length="311" mass="35605">MNIFLVLILIYLSTTSAINDTKLTLEEWYNEISANHPKVAQGKPFSLQLNEINNKKWCINDAINIFNYKLKVLNYAEANILIYGAGMNCLSTKDFTWKQLIKMLADHYSISMPENKVCFMLELEKFQPKSTALWNFNSANLEIDAAACDDVVDNSGYAEHLKNIESVFGNLDELTCGAVNGNSLKKLLLTIVVLSSGEVDQYTDYNTNLLAKEASKMLDDAFKCVKSRMISSGHQWMRSTVATTKTTQQRPNNNKSSENRDDSLTGERVFWYAQQKWFDVHQFYGRKYLHANGNWVQIIKNNRLFSIEMKP</sequence>
<proteinExistence type="predicted"/>
<evidence type="ECO:0000256" key="2">
    <source>
        <dbReference type="SAM" id="SignalP"/>
    </source>
</evidence>
<accession>A0A9N9X0C7</accession>
<dbReference type="AlphaFoldDB" id="A0A9N9X0C7"/>